<dbReference type="RefSeq" id="WP_329126924.1">
    <property type="nucleotide sequence ID" value="NZ_CP108473.1"/>
</dbReference>
<dbReference type="NCBIfam" id="TIGR01733">
    <property type="entry name" value="AA-adenyl-dom"/>
    <property type="match status" value="1"/>
</dbReference>
<keyword evidence="4" id="KW-0677">Repeat</keyword>
<dbReference type="Gene3D" id="3.30.300.30">
    <property type="match status" value="2"/>
</dbReference>
<keyword evidence="2" id="KW-0596">Phosphopantetheine</keyword>
<dbReference type="InterPro" id="IPR020845">
    <property type="entry name" value="AMP-binding_CS"/>
</dbReference>
<dbReference type="PANTHER" id="PTHR45527:SF1">
    <property type="entry name" value="FATTY ACID SYNTHASE"/>
    <property type="match status" value="1"/>
</dbReference>
<dbReference type="Gene3D" id="3.40.50.980">
    <property type="match status" value="2"/>
</dbReference>
<dbReference type="InterPro" id="IPR000873">
    <property type="entry name" value="AMP-dep_synth/lig_dom"/>
</dbReference>
<evidence type="ECO:0000256" key="1">
    <source>
        <dbReference type="ARBA" id="ARBA00001957"/>
    </source>
</evidence>
<feature type="domain" description="Carrier" evidence="6">
    <location>
        <begin position="1969"/>
        <end position="2044"/>
    </location>
</feature>
<dbReference type="InterPro" id="IPR036736">
    <property type="entry name" value="ACP-like_sf"/>
</dbReference>
<dbReference type="PROSITE" id="PS00455">
    <property type="entry name" value="AMP_BINDING"/>
    <property type="match status" value="1"/>
</dbReference>
<feature type="region of interest" description="Disordered" evidence="5">
    <location>
        <begin position="2041"/>
        <end position="2061"/>
    </location>
</feature>
<dbReference type="InterPro" id="IPR029063">
    <property type="entry name" value="SAM-dependent_MTases_sf"/>
</dbReference>
<keyword evidence="3" id="KW-0597">Phosphoprotein</keyword>
<dbReference type="Gene3D" id="3.30.559.10">
    <property type="entry name" value="Chloramphenicol acetyltransferase-like domain"/>
    <property type="match status" value="2"/>
</dbReference>
<dbReference type="InterPro" id="IPR006162">
    <property type="entry name" value="Ppantetheine_attach_site"/>
</dbReference>
<evidence type="ECO:0000313" key="8">
    <source>
        <dbReference type="Proteomes" id="UP001432292"/>
    </source>
</evidence>
<proteinExistence type="predicted"/>
<evidence type="ECO:0000256" key="5">
    <source>
        <dbReference type="SAM" id="MobiDB-lite"/>
    </source>
</evidence>
<protein>
    <submittedName>
        <fullName evidence="7">Amino acid adenylation domain-containing protein</fullName>
    </submittedName>
</protein>
<dbReference type="Gene3D" id="2.30.38.10">
    <property type="entry name" value="Luciferase, Domain 3"/>
    <property type="match status" value="1"/>
</dbReference>
<dbReference type="InterPro" id="IPR009081">
    <property type="entry name" value="PP-bd_ACP"/>
</dbReference>
<dbReference type="Proteomes" id="UP001432292">
    <property type="component" value="Chromosome"/>
</dbReference>
<dbReference type="Gene3D" id="1.10.1200.10">
    <property type="entry name" value="ACP-like"/>
    <property type="match status" value="1"/>
</dbReference>
<dbReference type="PROSITE" id="PS00012">
    <property type="entry name" value="PHOSPHOPANTETHEINE"/>
    <property type="match status" value="1"/>
</dbReference>
<dbReference type="Gene3D" id="3.30.559.30">
    <property type="entry name" value="Nonribosomal peptide synthetase, condensation domain"/>
    <property type="match status" value="2"/>
</dbReference>
<evidence type="ECO:0000256" key="3">
    <source>
        <dbReference type="ARBA" id="ARBA00022553"/>
    </source>
</evidence>
<dbReference type="SUPFAM" id="SSF53335">
    <property type="entry name" value="S-adenosyl-L-methionine-dependent methyltransferases"/>
    <property type="match status" value="1"/>
</dbReference>
<dbReference type="InterPro" id="IPR010071">
    <property type="entry name" value="AA_adenyl_dom"/>
</dbReference>
<dbReference type="SUPFAM" id="SSF56801">
    <property type="entry name" value="Acetyl-CoA synthetase-like"/>
    <property type="match status" value="1"/>
</dbReference>
<evidence type="ECO:0000256" key="4">
    <source>
        <dbReference type="ARBA" id="ARBA00022737"/>
    </source>
</evidence>
<dbReference type="InterPro" id="IPR045851">
    <property type="entry name" value="AMP-bd_C_sf"/>
</dbReference>
<dbReference type="EMBL" id="CP108473">
    <property type="protein sequence ID" value="WUS21397.1"/>
    <property type="molecule type" value="Genomic_DNA"/>
</dbReference>
<dbReference type="SUPFAM" id="SSF47336">
    <property type="entry name" value="ACP-like"/>
    <property type="match status" value="2"/>
</dbReference>
<dbReference type="SUPFAM" id="SSF52777">
    <property type="entry name" value="CoA-dependent acyltransferases"/>
    <property type="match status" value="4"/>
</dbReference>
<dbReference type="InterPro" id="IPR013217">
    <property type="entry name" value="Methyltransf_12"/>
</dbReference>
<name>A0ABZ1VDM6_9ACTN</name>
<dbReference type="Pfam" id="PF00550">
    <property type="entry name" value="PP-binding"/>
    <property type="match status" value="2"/>
</dbReference>
<dbReference type="CDD" id="cd19540">
    <property type="entry name" value="LCL_NRPS-like"/>
    <property type="match status" value="1"/>
</dbReference>
<dbReference type="Gene3D" id="3.40.50.150">
    <property type="entry name" value="Vaccinia Virus protein VP39"/>
    <property type="match status" value="1"/>
</dbReference>
<evidence type="ECO:0000313" key="7">
    <source>
        <dbReference type="EMBL" id="WUS21397.1"/>
    </source>
</evidence>
<reference evidence="7" key="1">
    <citation type="submission" date="2022-10" db="EMBL/GenBank/DDBJ databases">
        <title>The complete genomes of actinobacterial strains from the NBC collection.</title>
        <authorList>
            <person name="Joergensen T.S."/>
            <person name="Alvarez Arevalo M."/>
            <person name="Sterndorff E.B."/>
            <person name="Faurdal D."/>
            <person name="Vuksanovic O."/>
            <person name="Mourched A.-S."/>
            <person name="Charusanti P."/>
            <person name="Shaw S."/>
            <person name="Blin K."/>
            <person name="Weber T."/>
        </authorList>
    </citation>
    <scope>NUCLEOTIDE SEQUENCE</scope>
    <source>
        <strain evidence="7">NBC_01256</strain>
    </source>
</reference>
<evidence type="ECO:0000256" key="2">
    <source>
        <dbReference type="ARBA" id="ARBA00022450"/>
    </source>
</evidence>
<dbReference type="Pfam" id="PF08242">
    <property type="entry name" value="Methyltransf_12"/>
    <property type="match status" value="1"/>
</dbReference>
<sequence>MPSARSRQVRASAAQAEMWLGQQLDTTGIGFNIAHYLTLYGPVDIPLLTRAIKQGYAEAETFWATFQEIGTTVHRSIRAVPEWDLPVLDLSDHDDPTGAAEEWMRQDREKALDLENGPLFRMALIKVAPYRCLWYQCLHHAAADAYSGQLMERRVAEIYTALVEGRTLPPADRAPLADLLDEDIAYRDSEDFAADREFWRRTLANREAGAVGLGAPAPAAGREQPFLRATCQVPRALGESLRALCSASRSTLSGISIAAAAAYLHQLTGTEAVNIQLPVAARTTRTSKRTPGMVSNVLPLQIAVRPESTYGALAREVSANVRSALRHQRYRFEDMRRDLGIPASESAAFGPSVNVMSYDYDWTFGGHDFTVHNLSNGAVDYLAVMVYGVGGTATRIDFNAHPGCFDQATLQSLLDGFVEHLKSAVTQGPTAPVSSLELLGPDSRRRQLVEWNATARNVPPATLPQLLEAQVTRMPDASALLHDGLRWTYRQLDERANRLAYVLIARGVGPETLVGVALPRTGGLLVALLAVLKAGGAYVPLDPQYPAERLAHVLNDAAPSVVLVSERTAGLVPEGRPTLVLNDLGEPVAGHLAGQAAGLSATPPSDTDRVAVLAPGHPAYVIYTSGSTGRPKGVQVCHANVVNLLAGIQDCVGLTAADRLPAVTTIGFDIAQLELLLPLVQGACLLLASEEQAKDPLALAALVEAHEATVMQATPATWLGLLATSPQTVRRLKVLVGGEALPTGLATDLRALAPFVVNVYGPTETTIWSTLAVLDRCTDPTAPVTIGRPMTNTRAYVLGSRLQPLPPGMTGELYLAGAGLARGYLHRSALTAERFVADPFADGERMYRTGDLARWTADGTIEFLGRADHQVKIRGHRIELGEIEATLAGHPRIARAVATVREDRPGDRRIVAYAVPTSAAEESRDEAADEARVAEWARTYDARYESAGTAEFGEDFSVWQSSYTADPIPLAEMREWRESAVNRILALRPRRLLEVGVGSGLILSQVAPHCAAYVGTDVSAAAISTLRGQVARCPELSGKVQLRVRPAHQLGEFAPGSFDTIVLNSVVQYFPGVDYLLDVLDQAMRCLVPGGAVFLGDIRNRTLARCLRTAVELCNSREGADSDEILRAVDEALAREPEMLLDPEFFAALPAHLPAVGGVHTTVKDSPADNELTRYRYDVTLYKTPVSARSVADAPRMAWDGAADCAAALATVARRIAARPESLRVTGVPNARLAGEARSMCRLRQLPQPAVALRLLRAPSDGGPPRIDTFRALAERHGYRLAVTWSSQGDDGDLDVVFADRDAHGDAPLVDTCLRTPAAGGGPGLSRYAHAPTAAGAAEQLREALFARLRRALPSFMVPSAVELLDALPMTPNGKVDRAALPAPHYDAGRDAGTHTATEEVVAALFAEVLGAERIGADTDFFAAGGNSLLATRLVSRLRALFGVELPLRTLFDARTVAGLAGELDQCVHPARPALVPAGRPAKVPLSYPQRSLWFVDRLVDERANYTMATALRLSGDVDETALHQALSDVVDRHEILRTVLPDTHGEPEQRVLPPGRDALDLVRARVDEAELPQLMTAETRRPFDLSYEVPLRIRHYVLGPESGNRGPRADTRPADDHILLLMLHHIAGDGWSTGPFMRDLSLAYRARTRGSAPGWQPLPVQYADYALWQRQMLDGDCTDPGDPMSRHRAYWTEALRGIPEALPLPGARPAPAAPSLRGGSVPFHLPPRLHRELADLARSAGASLFMVLQSALAALLCRLGAGSDIVLGTPTAGRTDSALDDLVGLFANFLVLRTDVSGDPDFRRLIARVRDAGLAAYAHQALPFERVVEAVNPRRSPARHPLFRVMINLRDTPTTSLELPGVTVRPEPVDLDLAKFDLTVALTEHTDEHGTPAGIQGTLLHRLDLYDPATAEALVTGLMRILEAMADDPGRRIGTVAVPPVAVPHPEVPWARGSLPRDDPAGAASDRTPCTTPEARLCVLFAEILRVDEVGPDDGFFDLGGCSLLIPRLVSGIEKALGIKVTVHDVLRYPTAAGLLRQAAAPDVPDPSGVSLPDARPVDS</sequence>
<organism evidence="7 8">
    <name type="scientific">Streptomyces caniferus</name>
    <dbReference type="NCBI Taxonomy" id="285557"/>
    <lineage>
        <taxon>Bacteria</taxon>
        <taxon>Bacillati</taxon>
        <taxon>Actinomycetota</taxon>
        <taxon>Actinomycetes</taxon>
        <taxon>Kitasatosporales</taxon>
        <taxon>Streptomycetaceae</taxon>
        <taxon>Streptomyces</taxon>
    </lineage>
</organism>
<evidence type="ECO:0000259" key="6">
    <source>
        <dbReference type="PROSITE" id="PS50075"/>
    </source>
</evidence>
<dbReference type="PROSITE" id="PS50075">
    <property type="entry name" value="CARRIER"/>
    <property type="match status" value="2"/>
</dbReference>
<dbReference type="InterPro" id="IPR001242">
    <property type="entry name" value="Condensation_dom"/>
</dbReference>
<dbReference type="InterPro" id="IPR029058">
    <property type="entry name" value="AB_hydrolase_fold"/>
</dbReference>
<dbReference type="Pfam" id="PF00668">
    <property type="entry name" value="Condensation"/>
    <property type="match status" value="2"/>
</dbReference>
<accession>A0ABZ1VDM6</accession>
<gene>
    <name evidence="7" type="ORF">OG727_03285</name>
</gene>
<dbReference type="CDD" id="cd02440">
    <property type="entry name" value="AdoMet_MTases"/>
    <property type="match status" value="1"/>
</dbReference>
<dbReference type="InterPro" id="IPR020806">
    <property type="entry name" value="PKS_PP-bd"/>
</dbReference>
<feature type="region of interest" description="Disordered" evidence="5">
    <location>
        <begin position="1950"/>
        <end position="1970"/>
    </location>
</feature>
<comment type="cofactor">
    <cofactor evidence="1">
        <name>pantetheine 4'-phosphate</name>
        <dbReference type="ChEBI" id="CHEBI:47942"/>
    </cofactor>
</comment>
<dbReference type="SMART" id="SM00823">
    <property type="entry name" value="PKS_PP"/>
    <property type="match status" value="2"/>
</dbReference>
<dbReference type="InterPro" id="IPR023213">
    <property type="entry name" value="CAT-like_dom_sf"/>
</dbReference>
<dbReference type="Pfam" id="PF00501">
    <property type="entry name" value="AMP-binding"/>
    <property type="match status" value="1"/>
</dbReference>
<dbReference type="PANTHER" id="PTHR45527">
    <property type="entry name" value="NONRIBOSOMAL PEPTIDE SYNTHETASE"/>
    <property type="match status" value="1"/>
</dbReference>
<keyword evidence="8" id="KW-1185">Reference proteome</keyword>
<feature type="domain" description="Carrier" evidence="6">
    <location>
        <begin position="1393"/>
        <end position="1468"/>
    </location>
</feature>
<dbReference type="Gene3D" id="3.40.50.1820">
    <property type="entry name" value="alpha/beta hydrolase"/>
    <property type="match status" value="1"/>
</dbReference>